<gene>
    <name evidence="7" type="ORF">ODALV1_LOCUS12645</name>
</gene>
<dbReference type="InterPro" id="IPR001611">
    <property type="entry name" value="Leu-rich_rpt"/>
</dbReference>
<dbReference type="SUPFAM" id="SSF52058">
    <property type="entry name" value="L domain-like"/>
    <property type="match status" value="2"/>
</dbReference>
<dbReference type="SMART" id="SM00369">
    <property type="entry name" value="LRR_TYP"/>
    <property type="match status" value="10"/>
</dbReference>
<dbReference type="Pfam" id="PF13306">
    <property type="entry name" value="LRR_5"/>
    <property type="match status" value="1"/>
</dbReference>
<dbReference type="SMART" id="SM00365">
    <property type="entry name" value="LRR_SD22"/>
    <property type="match status" value="7"/>
</dbReference>
<feature type="transmembrane region" description="Helical" evidence="5">
    <location>
        <begin position="910"/>
        <end position="932"/>
    </location>
</feature>
<dbReference type="InterPro" id="IPR050328">
    <property type="entry name" value="Dev_Immune_Receptor"/>
</dbReference>
<dbReference type="Proteomes" id="UP001642540">
    <property type="component" value="Unassembled WGS sequence"/>
</dbReference>
<evidence type="ECO:0000256" key="5">
    <source>
        <dbReference type="SAM" id="Phobius"/>
    </source>
</evidence>
<feature type="region of interest" description="Disordered" evidence="4">
    <location>
        <begin position="953"/>
        <end position="1000"/>
    </location>
</feature>
<dbReference type="Gene3D" id="3.80.10.10">
    <property type="entry name" value="Ribonuclease Inhibitor"/>
    <property type="match status" value="4"/>
</dbReference>
<dbReference type="InterPro" id="IPR032675">
    <property type="entry name" value="LRR_dom_sf"/>
</dbReference>
<keyword evidence="5" id="KW-0472">Membrane</keyword>
<feature type="compositionally biased region" description="Basic and acidic residues" evidence="4">
    <location>
        <begin position="803"/>
        <end position="838"/>
    </location>
</feature>
<evidence type="ECO:0008006" key="9">
    <source>
        <dbReference type="Google" id="ProtNLM"/>
    </source>
</evidence>
<feature type="compositionally biased region" description="Basic and acidic residues" evidence="4">
    <location>
        <begin position="691"/>
        <end position="705"/>
    </location>
</feature>
<feature type="chain" id="PRO_5046105782" description="Insulin-like growth factor-binding protein complex acid labile subunit" evidence="6">
    <location>
        <begin position="19"/>
        <end position="1020"/>
    </location>
</feature>
<keyword evidence="8" id="KW-1185">Reference proteome</keyword>
<reference evidence="7 8" key="1">
    <citation type="submission" date="2024-08" db="EMBL/GenBank/DDBJ databases">
        <authorList>
            <person name="Cucini C."/>
            <person name="Frati F."/>
        </authorList>
    </citation>
    <scope>NUCLEOTIDE SEQUENCE [LARGE SCALE GENOMIC DNA]</scope>
</reference>
<evidence type="ECO:0000256" key="3">
    <source>
        <dbReference type="ARBA" id="ARBA00022737"/>
    </source>
</evidence>
<evidence type="ECO:0000313" key="7">
    <source>
        <dbReference type="EMBL" id="CAL8107349.1"/>
    </source>
</evidence>
<feature type="region of interest" description="Disordered" evidence="4">
    <location>
        <begin position="685"/>
        <end position="717"/>
    </location>
</feature>
<name>A0ABP1QST4_9HEXA</name>
<keyword evidence="2 6" id="KW-0732">Signal</keyword>
<evidence type="ECO:0000256" key="2">
    <source>
        <dbReference type="ARBA" id="ARBA00022729"/>
    </source>
</evidence>
<evidence type="ECO:0000313" key="8">
    <source>
        <dbReference type="Proteomes" id="UP001642540"/>
    </source>
</evidence>
<accession>A0ABP1QST4</accession>
<keyword evidence="3" id="KW-0677">Repeat</keyword>
<protein>
    <recommendedName>
        <fullName evidence="9">Insulin-like growth factor-binding protein complex acid labile subunit</fullName>
    </recommendedName>
</protein>
<feature type="region of interest" description="Disordered" evidence="4">
    <location>
        <begin position="106"/>
        <end position="135"/>
    </location>
</feature>
<keyword evidence="1" id="KW-0433">Leucine-rich repeat</keyword>
<dbReference type="PANTHER" id="PTHR24373:SF398">
    <property type="entry name" value="LEUCINE-RICH REPEAT-CONTAINING G-PROTEIN COUPLED RECEPTOR 6"/>
    <property type="match status" value="1"/>
</dbReference>
<dbReference type="InterPro" id="IPR026906">
    <property type="entry name" value="LRR_5"/>
</dbReference>
<feature type="compositionally biased region" description="Polar residues" evidence="4">
    <location>
        <begin position="602"/>
        <end position="621"/>
    </location>
</feature>
<dbReference type="InterPro" id="IPR003591">
    <property type="entry name" value="Leu-rich_rpt_typical-subtyp"/>
</dbReference>
<dbReference type="Pfam" id="PF13855">
    <property type="entry name" value="LRR_8"/>
    <property type="match status" value="2"/>
</dbReference>
<dbReference type="PANTHER" id="PTHR24373">
    <property type="entry name" value="SLIT RELATED LEUCINE-RICH REPEAT NEURONAL PROTEIN"/>
    <property type="match status" value="1"/>
</dbReference>
<dbReference type="EMBL" id="CAXLJM020000038">
    <property type="protein sequence ID" value="CAL8107349.1"/>
    <property type="molecule type" value="Genomic_DNA"/>
</dbReference>
<feature type="region of interest" description="Disordered" evidence="4">
    <location>
        <begin position="578"/>
        <end position="647"/>
    </location>
</feature>
<feature type="signal peptide" evidence="6">
    <location>
        <begin position="1"/>
        <end position="18"/>
    </location>
</feature>
<feature type="region of interest" description="Disordered" evidence="4">
    <location>
        <begin position="734"/>
        <end position="849"/>
    </location>
</feature>
<evidence type="ECO:0000256" key="4">
    <source>
        <dbReference type="SAM" id="MobiDB-lite"/>
    </source>
</evidence>
<feature type="compositionally biased region" description="Polar residues" evidence="4">
    <location>
        <begin position="584"/>
        <end position="595"/>
    </location>
</feature>
<comment type="caution">
    <text evidence="7">The sequence shown here is derived from an EMBL/GenBank/DDBJ whole genome shotgun (WGS) entry which is preliminary data.</text>
</comment>
<keyword evidence="5" id="KW-1133">Transmembrane helix</keyword>
<feature type="compositionally biased region" description="Polar residues" evidence="4">
    <location>
        <begin position="953"/>
        <end position="962"/>
    </location>
</feature>
<proteinExistence type="predicted"/>
<dbReference type="SMART" id="SM00364">
    <property type="entry name" value="LRR_BAC"/>
    <property type="match status" value="3"/>
</dbReference>
<keyword evidence="5" id="KW-0812">Transmembrane</keyword>
<organism evidence="7 8">
    <name type="scientific">Orchesella dallaii</name>
    <dbReference type="NCBI Taxonomy" id="48710"/>
    <lineage>
        <taxon>Eukaryota</taxon>
        <taxon>Metazoa</taxon>
        <taxon>Ecdysozoa</taxon>
        <taxon>Arthropoda</taxon>
        <taxon>Hexapoda</taxon>
        <taxon>Collembola</taxon>
        <taxon>Entomobryomorpha</taxon>
        <taxon>Entomobryoidea</taxon>
        <taxon>Orchesellidae</taxon>
        <taxon>Orchesellinae</taxon>
        <taxon>Orchesella</taxon>
    </lineage>
</organism>
<dbReference type="PROSITE" id="PS51450">
    <property type="entry name" value="LRR"/>
    <property type="match status" value="3"/>
</dbReference>
<sequence length="1020" mass="113329">MKPILTVMLIVLTTFCQAECPIECFCDRVTTCTGDKLLTRFPKIYTALDSASMLTAVPIRLELHDYAVKHLSRQDFLDIISNLTEISISRNSLETFDNETFSLGFTTSSSTSTASHRDAVGSSVAGDSRSVSGGEQQKTFFTFPSRSSKSEVSPNQDVFSANSGTFLQLKILDLSQNKLKHFVGGGKLRKLKILDLSSNVLQQVYELSAMESLESVNLRDNRISYLEANIFQNLRNLQYVNLDSNVLGFVHPSTFSNLPSLAHLILSSNPISNLLPGFYWNSRVQFVDVSSVGLTSIPPSLTKTVRDFRCANNNLTIIRQTDFESYPNVGLLVLDENAIEIVEDDAFGRLDFLSRLWINGNRLKRIPQNLPPSLRSLQLEDNRIVNLSSTDFRNLKNLEELNLHSNRISSLPPSVFSELTSLKSLDLRSNLIDVIYRDSFANLSKLETLDISQNPIKVIVTGAFGSLRKVTLLHLSRLMEPIELDASSFQPLQNLQILELDDSPHLALKLFQENTFSYFPNLYEINVQRCGLEDVNLVSNALIELNLRSVKMSGNPWECEDLHGSAVLELMSRRTIVDEPTCSHPPSLQGRSLDTSAREHTTTPFIETAQNTNSLENVTHASQKERKTGSDSSSGQDKSELLDTPGYSATVLTKPRIAMSSNNSFPHVTVDVASSNTTQNNFSATAVAPRHGHDSSSLDRQRPSPDARNPAISTTEANTFFDLDRDIDVVPTQSYFDYPKRNSSKMDEHSDDGDERDSSVSGRGSPSGRGNKGTNSISSNLGKPPMNLIPIYNATTGHGARRPTSEAKSLKETKTNDDNAIIDESRRSRLEKSKEKENGGTAQRSIDGFPLAYPDNDRVTKEAAAGLDGGVRNPKYSYLKLQDSTKQRMSDLPYDKTSSTSHMAVIMKTLVISALTCLGSILSLFLISLVIYRYSVKRNRGIFPCARRCSNQEGEDTMQQGSGMVYTRFGRGGKSRRRDSFSSYGSSSRHHQQESDSDQVELSGITNSLYFENEDIYHIT</sequence>
<evidence type="ECO:0000256" key="6">
    <source>
        <dbReference type="SAM" id="SignalP"/>
    </source>
</evidence>
<feature type="compositionally biased region" description="Basic and acidic residues" evidence="4">
    <location>
        <begin position="738"/>
        <end position="748"/>
    </location>
</feature>
<evidence type="ECO:0000256" key="1">
    <source>
        <dbReference type="ARBA" id="ARBA00022614"/>
    </source>
</evidence>